<proteinExistence type="predicted"/>
<dbReference type="Proteomes" id="UP001501442">
    <property type="component" value="Unassembled WGS sequence"/>
</dbReference>
<protein>
    <submittedName>
        <fullName evidence="1">Uncharacterized protein</fullName>
    </submittedName>
</protein>
<gene>
    <name evidence="1" type="ORF">GCM10023196_069460</name>
</gene>
<accession>A0ABP8UIY9</accession>
<name>A0ABP8UIY9_9ACTN</name>
<reference evidence="2" key="1">
    <citation type="journal article" date="2019" name="Int. J. Syst. Evol. Microbiol.">
        <title>The Global Catalogue of Microorganisms (GCM) 10K type strain sequencing project: providing services to taxonomists for standard genome sequencing and annotation.</title>
        <authorList>
            <consortium name="The Broad Institute Genomics Platform"/>
            <consortium name="The Broad Institute Genome Sequencing Center for Infectious Disease"/>
            <person name="Wu L."/>
            <person name="Ma J."/>
        </authorList>
    </citation>
    <scope>NUCLEOTIDE SEQUENCE [LARGE SCALE GENOMIC DNA]</scope>
    <source>
        <strain evidence="2">JCM 17939</strain>
    </source>
</reference>
<evidence type="ECO:0000313" key="2">
    <source>
        <dbReference type="Proteomes" id="UP001501442"/>
    </source>
</evidence>
<dbReference type="EMBL" id="BAABHK010000011">
    <property type="protein sequence ID" value="GAA4633129.1"/>
    <property type="molecule type" value="Genomic_DNA"/>
</dbReference>
<dbReference type="RefSeq" id="WP_345436110.1">
    <property type="nucleotide sequence ID" value="NZ_BAABHK010000011.1"/>
</dbReference>
<comment type="caution">
    <text evidence="1">The sequence shown here is derived from an EMBL/GenBank/DDBJ whole genome shotgun (WGS) entry which is preliminary data.</text>
</comment>
<keyword evidence="2" id="KW-1185">Reference proteome</keyword>
<evidence type="ECO:0000313" key="1">
    <source>
        <dbReference type="EMBL" id="GAA4633129.1"/>
    </source>
</evidence>
<sequence>MNDSVRPWEADPEAALARRLGKSPLELGNTTGSPSCPDIWELSNGDVAVIGRDLTEVYETRLPEGVSVGGDERLVIIPRNVLIAAKKDIPDA</sequence>
<organism evidence="1 2">
    <name type="scientific">Actinoallomurus vinaceus</name>
    <dbReference type="NCBI Taxonomy" id="1080074"/>
    <lineage>
        <taxon>Bacteria</taxon>
        <taxon>Bacillati</taxon>
        <taxon>Actinomycetota</taxon>
        <taxon>Actinomycetes</taxon>
        <taxon>Streptosporangiales</taxon>
        <taxon>Thermomonosporaceae</taxon>
        <taxon>Actinoallomurus</taxon>
    </lineage>
</organism>